<gene>
    <name evidence="2" type="ORF">BELL_0076g00080</name>
</gene>
<dbReference type="EMBL" id="PQXM01000076">
    <property type="protein sequence ID" value="TGO78162.1"/>
    <property type="molecule type" value="Genomic_DNA"/>
</dbReference>
<evidence type="ECO:0000256" key="1">
    <source>
        <dbReference type="SAM" id="Phobius"/>
    </source>
</evidence>
<reference evidence="2 3" key="1">
    <citation type="submission" date="2017-12" db="EMBL/GenBank/DDBJ databases">
        <title>Comparative genomics of Botrytis spp.</title>
        <authorList>
            <person name="Valero-Jimenez C.A."/>
            <person name="Tapia P."/>
            <person name="Veloso J."/>
            <person name="Silva-Moreno E."/>
            <person name="Staats M."/>
            <person name="Valdes J.H."/>
            <person name="Van Kan J.A.L."/>
        </authorList>
    </citation>
    <scope>NUCLEOTIDE SEQUENCE [LARGE SCALE GENOMIC DNA]</scope>
    <source>
        <strain evidence="2 3">Be9601</strain>
    </source>
</reference>
<evidence type="ECO:0000313" key="3">
    <source>
        <dbReference type="Proteomes" id="UP000297229"/>
    </source>
</evidence>
<dbReference type="AlphaFoldDB" id="A0A4Z1K3V1"/>
<accession>A0A4Z1K3V1</accession>
<evidence type="ECO:0008006" key="4">
    <source>
        <dbReference type="Google" id="ProtNLM"/>
    </source>
</evidence>
<sequence length="571" mass="63238">MYALNDCGEDIVVLVLPFFDIIVSHQLISPSIWSSPERALTACGIFSYVNPKQTTQFMLTEMVTCLAEPKDGSICSRSFFNVADQAEASIVSSCKYFPGRIFLADTDKNEHILLQGLQVAGAIVFGYWGAPFRSVSSSTLRFIAHDLTIANVDIPNSWSFPRLKAMHTLNLENISSPLKIEFSENVVVENANIENVPLASGFLPNMGAVHSLQAIDNPGLKLIDLSNASYFHIQAPPSDPSLKVYSSAKTFFNGEIYGATEENFEITSNENLRSVSLPLLQRIALLEHSESFYNSSDTPIGNSSLEIAGNRNLQNISMPVLTRVDKDLEISGSKETHVDLTSLAEIRGRLAVINGTFTKIPLPSLKTISPSLLGAMKNGTWNCSHIPSELGSIDTPGGSLACLDFSPRTKYAPVSENIGSRHGSLSIFVAPSIIFGILLNICMIIFVKNRMRSVFVFEPTKPMSFNILSSHRTRNENMPELMTVERPAELSDPWQEMYELEATEYHELDSLPINLTSMETSYSNHPKSPNLSGQVFDAPWHLYNSFYSWQFCDWAFWGPVNLFGGFGRNTV</sequence>
<protein>
    <recommendedName>
        <fullName evidence="4">Receptor L-domain domain-containing protein</fullName>
    </recommendedName>
</protein>
<feature type="transmembrane region" description="Helical" evidence="1">
    <location>
        <begin position="425"/>
        <end position="447"/>
    </location>
</feature>
<keyword evidence="1" id="KW-0472">Membrane</keyword>
<keyword evidence="1" id="KW-0812">Transmembrane</keyword>
<keyword evidence="1" id="KW-1133">Transmembrane helix</keyword>
<keyword evidence="3" id="KW-1185">Reference proteome</keyword>
<name>A0A4Z1K3V1_9HELO</name>
<organism evidence="2 3">
    <name type="scientific">Botrytis elliptica</name>
    <dbReference type="NCBI Taxonomy" id="278938"/>
    <lineage>
        <taxon>Eukaryota</taxon>
        <taxon>Fungi</taxon>
        <taxon>Dikarya</taxon>
        <taxon>Ascomycota</taxon>
        <taxon>Pezizomycotina</taxon>
        <taxon>Leotiomycetes</taxon>
        <taxon>Helotiales</taxon>
        <taxon>Sclerotiniaceae</taxon>
        <taxon>Botrytis</taxon>
    </lineage>
</organism>
<comment type="caution">
    <text evidence="2">The sequence shown here is derived from an EMBL/GenBank/DDBJ whole genome shotgun (WGS) entry which is preliminary data.</text>
</comment>
<dbReference type="Proteomes" id="UP000297229">
    <property type="component" value="Unassembled WGS sequence"/>
</dbReference>
<evidence type="ECO:0000313" key="2">
    <source>
        <dbReference type="EMBL" id="TGO78162.1"/>
    </source>
</evidence>
<dbReference type="STRING" id="278938.A0A4Z1K3V1"/>
<proteinExistence type="predicted"/>